<dbReference type="Pfam" id="PF00925">
    <property type="entry name" value="GTP_cyclohydro2"/>
    <property type="match status" value="1"/>
</dbReference>
<keyword evidence="5 11" id="KW-0547">Nucleotide-binding</keyword>
<keyword evidence="6 11" id="KW-0378">Hydrolase</keyword>
<feature type="binding site" evidence="11">
    <location>
        <position position="72"/>
    </location>
    <ligand>
        <name>Zn(2+)</name>
        <dbReference type="ChEBI" id="CHEBI:29105"/>
        <note>catalytic</note>
    </ligand>
</feature>
<comment type="catalytic activity">
    <reaction evidence="10 11">
        <text>GTP + 4 H2O = 2,5-diamino-6-hydroxy-4-(5-phosphoribosylamino)-pyrimidine + formate + 2 phosphate + 3 H(+)</text>
        <dbReference type="Rhea" id="RHEA:23704"/>
        <dbReference type="ChEBI" id="CHEBI:15377"/>
        <dbReference type="ChEBI" id="CHEBI:15378"/>
        <dbReference type="ChEBI" id="CHEBI:15740"/>
        <dbReference type="ChEBI" id="CHEBI:37565"/>
        <dbReference type="ChEBI" id="CHEBI:43474"/>
        <dbReference type="ChEBI" id="CHEBI:58614"/>
        <dbReference type="EC" id="3.5.4.25"/>
    </reaction>
</comment>
<comment type="cofactor">
    <cofactor evidence="11">
        <name>Zn(2+)</name>
        <dbReference type="ChEBI" id="CHEBI:29105"/>
    </cofactor>
    <text evidence="11">Binds 1 zinc ion per subunit.</text>
</comment>
<feature type="domain" description="GTP cyclohydrolase II" evidence="12">
    <location>
        <begin position="22"/>
        <end position="173"/>
    </location>
</feature>
<evidence type="ECO:0000256" key="7">
    <source>
        <dbReference type="ARBA" id="ARBA00022833"/>
    </source>
</evidence>
<feature type="binding site" evidence="11">
    <location>
        <position position="158"/>
    </location>
    <ligand>
        <name>GTP</name>
        <dbReference type="ChEBI" id="CHEBI:37565"/>
    </ligand>
</feature>
<dbReference type="InterPro" id="IPR036144">
    <property type="entry name" value="RibA-like_sf"/>
</dbReference>
<dbReference type="FunFam" id="3.40.50.10990:FF:000001">
    <property type="entry name" value="Riboflavin biosynthesis protein RibBA"/>
    <property type="match status" value="1"/>
</dbReference>
<protein>
    <recommendedName>
        <fullName evidence="11">GTP cyclohydrolase-2</fullName>
        <ecNumber evidence="11">3.5.4.25</ecNumber>
    </recommendedName>
    <alternativeName>
        <fullName evidence="11">GTP cyclohydrolase II</fullName>
    </alternativeName>
</protein>
<keyword evidence="4 11" id="KW-0479">Metal-binding</keyword>
<gene>
    <name evidence="11" type="primary">ribA</name>
    <name evidence="13" type="ORF">DKW60_22870</name>
</gene>
<comment type="function">
    <text evidence="9 11">Catalyzes the conversion of GTP to 2,5-diamino-6-ribosylamino-4(3H)-pyrimidinone 5'-phosphate (DARP), formate and pyrophosphate.</text>
</comment>
<feature type="active site" description="Proton acceptor" evidence="11">
    <location>
        <position position="130"/>
    </location>
</feature>
<dbReference type="InterPro" id="IPR000926">
    <property type="entry name" value="RibA"/>
</dbReference>
<evidence type="ECO:0000256" key="11">
    <source>
        <dbReference type="HAMAP-Rule" id="MF_00179"/>
    </source>
</evidence>
<name>A0A317C161_9GAMM</name>
<feature type="binding site" evidence="11">
    <location>
        <position position="70"/>
    </location>
    <ligand>
        <name>Zn(2+)</name>
        <dbReference type="ChEBI" id="CHEBI:29105"/>
        <note>catalytic</note>
    </ligand>
</feature>
<dbReference type="HAMAP" id="MF_00179">
    <property type="entry name" value="RibA"/>
    <property type="match status" value="1"/>
</dbReference>
<dbReference type="PANTHER" id="PTHR21327">
    <property type="entry name" value="GTP CYCLOHYDROLASE II-RELATED"/>
    <property type="match status" value="1"/>
</dbReference>
<dbReference type="GO" id="GO:0009231">
    <property type="term" value="P:riboflavin biosynthetic process"/>
    <property type="evidence" value="ECO:0007669"/>
    <property type="project" value="UniProtKB-UniRule"/>
</dbReference>
<comment type="caution">
    <text evidence="13">The sequence shown here is derived from an EMBL/GenBank/DDBJ whole genome shotgun (WGS) entry which is preliminary data.</text>
</comment>
<evidence type="ECO:0000313" key="14">
    <source>
        <dbReference type="Proteomes" id="UP000245539"/>
    </source>
</evidence>
<evidence type="ECO:0000259" key="12">
    <source>
        <dbReference type="Pfam" id="PF00925"/>
    </source>
</evidence>
<keyword evidence="3 11" id="KW-0686">Riboflavin biosynthesis</keyword>
<keyword evidence="8 11" id="KW-0342">GTP-binding</keyword>
<evidence type="ECO:0000256" key="5">
    <source>
        <dbReference type="ARBA" id="ARBA00022741"/>
    </source>
</evidence>
<feature type="binding site" evidence="11">
    <location>
        <position position="75"/>
    </location>
    <ligand>
        <name>GTP</name>
        <dbReference type="ChEBI" id="CHEBI:37565"/>
    </ligand>
</feature>
<keyword evidence="14" id="KW-1185">Reference proteome</keyword>
<dbReference type="OrthoDB" id="9793111at2"/>
<reference evidence="13 14" key="1">
    <citation type="submission" date="2018-05" db="EMBL/GenBank/DDBJ databases">
        <title>Leucothrix arctica sp. nov., isolated from Arctic seawater.</title>
        <authorList>
            <person name="Choi A."/>
            <person name="Baek K."/>
        </authorList>
    </citation>
    <scope>NUCLEOTIDE SEQUENCE [LARGE SCALE GENOMIC DNA]</scope>
    <source>
        <strain evidence="13 14">JCM 18388</strain>
    </source>
</reference>
<dbReference type="CDD" id="cd00641">
    <property type="entry name" value="GTP_cyclohydro2"/>
    <property type="match status" value="1"/>
</dbReference>
<dbReference type="NCBIfam" id="NF001591">
    <property type="entry name" value="PRK00393.1"/>
    <property type="match status" value="1"/>
</dbReference>
<evidence type="ECO:0000256" key="9">
    <source>
        <dbReference type="ARBA" id="ARBA00043932"/>
    </source>
</evidence>
<evidence type="ECO:0000256" key="4">
    <source>
        <dbReference type="ARBA" id="ARBA00022723"/>
    </source>
</evidence>
<dbReference type="EC" id="3.5.4.25" evidence="11"/>
<evidence type="ECO:0000256" key="3">
    <source>
        <dbReference type="ARBA" id="ARBA00022619"/>
    </source>
</evidence>
<dbReference type="Gene3D" id="3.40.50.10990">
    <property type="entry name" value="GTP cyclohydrolase II"/>
    <property type="match status" value="1"/>
</dbReference>
<comment type="similarity">
    <text evidence="11">Belongs to the GTP cyclohydrolase II family.</text>
</comment>
<dbReference type="EMBL" id="QGKM01000121">
    <property type="protein sequence ID" value="PWQ92109.1"/>
    <property type="molecule type" value="Genomic_DNA"/>
</dbReference>
<feature type="binding site" evidence="11">
    <location>
        <position position="59"/>
    </location>
    <ligand>
        <name>Zn(2+)</name>
        <dbReference type="ChEBI" id="CHEBI:29105"/>
        <note>catalytic</note>
    </ligand>
</feature>
<accession>A0A317C161</accession>
<dbReference type="GO" id="GO:0008270">
    <property type="term" value="F:zinc ion binding"/>
    <property type="evidence" value="ECO:0007669"/>
    <property type="project" value="UniProtKB-UniRule"/>
</dbReference>
<evidence type="ECO:0000256" key="6">
    <source>
        <dbReference type="ARBA" id="ARBA00022801"/>
    </source>
</evidence>
<feature type="binding site" evidence="11">
    <location>
        <position position="118"/>
    </location>
    <ligand>
        <name>GTP</name>
        <dbReference type="ChEBI" id="CHEBI:37565"/>
    </ligand>
</feature>
<dbReference type="SUPFAM" id="SSF142695">
    <property type="entry name" value="RibA-like"/>
    <property type="match status" value="1"/>
</dbReference>
<dbReference type="InterPro" id="IPR032677">
    <property type="entry name" value="GTP_cyclohydro_II"/>
</dbReference>
<dbReference type="AlphaFoldDB" id="A0A317C161"/>
<feature type="binding site" evidence="11">
    <location>
        <begin position="96"/>
        <end position="98"/>
    </location>
    <ligand>
        <name>GTP</name>
        <dbReference type="ChEBI" id="CHEBI:37565"/>
    </ligand>
</feature>
<dbReference type="PANTHER" id="PTHR21327:SF18">
    <property type="entry name" value="3,4-DIHYDROXY-2-BUTANONE 4-PHOSPHATE SYNTHASE"/>
    <property type="match status" value="1"/>
</dbReference>
<dbReference type="GO" id="GO:0005829">
    <property type="term" value="C:cytosol"/>
    <property type="evidence" value="ECO:0007669"/>
    <property type="project" value="TreeGrafter"/>
</dbReference>
<dbReference type="UniPathway" id="UPA00275">
    <property type="reaction ID" value="UER00400"/>
</dbReference>
<feature type="active site" description="Nucleophile" evidence="11">
    <location>
        <position position="132"/>
    </location>
</feature>
<feature type="binding site" evidence="11">
    <location>
        <begin position="54"/>
        <end position="58"/>
    </location>
    <ligand>
        <name>GTP</name>
        <dbReference type="ChEBI" id="CHEBI:37565"/>
    </ligand>
</feature>
<feature type="binding site" evidence="11">
    <location>
        <position position="153"/>
    </location>
    <ligand>
        <name>GTP</name>
        <dbReference type="ChEBI" id="CHEBI:37565"/>
    </ligand>
</feature>
<comment type="pathway">
    <text evidence="1 11">Cofactor biosynthesis; riboflavin biosynthesis; 5-amino-6-(D-ribitylamino)uracil from GTP: step 1/4.</text>
</comment>
<evidence type="ECO:0000256" key="2">
    <source>
        <dbReference type="ARBA" id="ARBA00005520"/>
    </source>
</evidence>
<evidence type="ECO:0000313" key="13">
    <source>
        <dbReference type="EMBL" id="PWQ92109.1"/>
    </source>
</evidence>
<dbReference type="Proteomes" id="UP000245539">
    <property type="component" value="Unassembled WGS sequence"/>
</dbReference>
<sequence length="206" mass="22905">MPSAARVRNNVVIPLHKLEGTDATFFTFDGLVDGKEHIAIGLGDFDKVEVPLVRLHSECLTGDVFESQRCDCGAQLEEAIKKVKEQGGYILYLRQEGRGIGLYNKIDAYALQLEGYDTFEANQKLGFADDLRDFEVAAQMLHTLKADRIRLLTNNPNKVQQLEQYKIDVTETVTTGAFISAGNHSYLKAKVLKANHQIDVTSDDAS</sequence>
<evidence type="ECO:0000256" key="10">
    <source>
        <dbReference type="ARBA" id="ARBA00049295"/>
    </source>
</evidence>
<proteinExistence type="inferred from homology"/>
<organism evidence="13 14">
    <name type="scientific">Leucothrix pacifica</name>
    <dbReference type="NCBI Taxonomy" id="1247513"/>
    <lineage>
        <taxon>Bacteria</taxon>
        <taxon>Pseudomonadati</taxon>
        <taxon>Pseudomonadota</taxon>
        <taxon>Gammaproteobacteria</taxon>
        <taxon>Thiotrichales</taxon>
        <taxon>Thiotrichaceae</taxon>
        <taxon>Leucothrix</taxon>
    </lineage>
</organism>
<evidence type="ECO:0000256" key="8">
    <source>
        <dbReference type="ARBA" id="ARBA00023134"/>
    </source>
</evidence>
<dbReference type="GO" id="GO:0005525">
    <property type="term" value="F:GTP binding"/>
    <property type="evidence" value="ECO:0007669"/>
    <property type="project" value="UniProtKB-KW"/>
</dbReference>
<keyword evidence="7 11" id="KW-0862">Zinc</keyword>
<evidence type="ECO:0000256" key="1">
    <source>
        <dbReference type="ARBA" id="ARBA00004853"/>
    </source>
</evidence>
<comment type="similarity">
    <text evidence="2">In the N-terminal section; belongs to the DHBP synthase family.</text>
</comment>
<dbReference type="GO" id="GO:0003935">
    <property type="term" value="F:GTP cyclohydrolase II activity"/>
    <property type="evidence" value="ECO:0007669"/>
    <property type="project" value="UniProtKB-UniRule"/>
</dbReference>